<dbReference type="PRINTS" id="PR00292">
    <property type="entry name" value="POTATOINHBTR"/>
</dbReference>
<accession>A0AB40BVY3</accession>
<gene>
    <name evidence="7" type="primary">LOC120268255</name>
</gene>
<keyword evidence="5" id="KW-0732">Signal</keyword>
<feature type="signal peptide" evidence="5">
    <location>
        <begin position="1"/>
        <end position="18"/>
    </location>
</feature>
<sequence>MKNPTLVLFLIFSILIMAEQKQGETGQQGSRRIGSGAKTEWPEAVGLTAEEAKAKIKEDAPGLNIQVIPPNNFVTMDYNTGRVRDLHGCYR</sequence>
<dbReference type="Pfam" id="PF00280">
    <property type="entry name" value="potato_inhibit"/>
    <property type="match status" value="1"/>
</dbReference>
<organism evidence="6 7">
    <name type="scientific">Dioscorea cayennensis subsp. rotundata</name>
    <name type="common">White Guinea yam</name>
    <name type="synonym">Dioscorea rotundata</name>
    <dbReference type="NCBI Taxonomy" id="55577"/>
    <lineage>
        <taxon>Eukaryota</taxon>
        <taxon>Viridiplantae</taxon>
        <taxon>Streptophyta</taxon>
        <taxon>Embryophyta</taxon>
        <taxon>Tracheophyta</taxon>
        <taxon>Spermatophyta</taxon>
        <taxon>Magnoliopsida</taxon>
        <taxon>Liliopsida</taxon>
        <taxon>Dioscoreales</taxon>
        <taxon>Dioscoreaceae</taxon>
        <taxon>Dioscorea</taxon>
    </lineage>
</organism>
<dbReference type="AlphaFoldDB" id="A0AB40BVY3"/>
<evidence type="ECO:0000256" key="4">
    <source>
        <dbReference type="SAM" id="MobiDB-lite"/>
    </source>
</evidence>
<name>A0AB40BVY3_DIOCR</name>
<keyword evidence="6" id="KW-1185">Reference proteome</keyword>
<dbReference type="PANTHER" id="PTHR33091">
    <property type="entry name" value="PROTEIN, PUTATIVE, EXPRESSED-RELATED"/>
    <property type="match status" value="1"/>
</dbReference>
<dbReference type="InterPro" id="IPR036354">
    <property type="entry name" value="Prot_inh_pot1_sf"/>
</dbReference>
<dbReference type="InterPro" id="IPR000864">
    <property type="entry name" value="Prot_inh_pot1"/>
</dbReference>
<evidence type="ECO:0000256" key="2">
    <source>
        <dbReference type="ARBA" id="ARBA00022690"/>
    </source>
</evidence>
<keyword evidence="2" id="KW-0646">Protease inhibitor</keyword>
<evidence type="ECO:0000256" key="1">
    <source>
        <dbReference type="ARBA" id="ARBA00008210"/>
    </source>
</evidence>
<dbReference type="Proteomes" id="UP001515500">
    <property type="component" value="Chromosome 9"/>
</dbReference>
<feature type="chain" id="PRO_5044294939" evidence="5">
    <location>
        <begin position="19"/>
        <end position="91"/>
    </location>
</feature>
<dbReference type="SUPFAM" id="SSF54654">
    <property type="entry name" value="CI-2 family of serine protease inhibitors"/>
    <property type="match status" value="1"/>
</dbReference>
<reference evidence="7" key="1">
    <citation type="submission" date="2025-08" db="UniProtKB">
        <authorList>
            <consortium name="RefSeq"/>
        </authorList>
    </citation>
    <scope>IDENTIFICATION</scope>
</reference>
<evidence type="ECO:0000256" key="3">
    <source>
        <dbReference type="ARBA" id="ARBA00022900"/>
    </source>
</evidence>
<evidence type="ECO:0000256" key="5">
    <source>
        <dbReference type="SAM" id="SignalP"/>
    </source>
</evidence>
<dbReference type="Gene3D" id="3.30.10.10">
    <property type="entry name" value="Trypsin Inhibitor V, subunit A"/>
    <property type="match status" value="1"/>
</dbReference>
<protein>
    <submittedName>
        <fullName evidence="7">Subtilisin inhibitor CLSI-I-like isoform X3</fullName>
    </submittedName>
</protein>
<evidence type="ECO:0000313" key="7">
    <source>
        <dbReference type="RefSeq" id="XP_039131633.1"/>
    </source>
</evidence>
<dbReference type="GeneID" id="120268255"/>
<dbReference type="PANTHER" id="PTHR33091:SF29">
    <property type="entry name" value="SUBTILISIN INHIBITOR 1"/>
    <property type="match status" value="1"/>
</dbReference>
<feature type="region of interest" description="Disordered" evidence="4">
    <location>
        <begin position="21"/>
        <end position="41"/>
    </location>
</feature>
<evidence type="ECO:0000313" key="6">
    <source>
        <dbReference type="Proteomes" id="UP001515500"/>
    </source>
</evidence>
<dbReference type="GO" id="GO:0004867">
    <property type="term" value="F:serine-type endopeptidase inhibitor activity"/>
    <property type="evidence" value="ECO:0007669"/>
    <property type="project" value="UniProtKB-KW"/>
</dbReference>
<comment type="similarity">
    <text evidence="1">Belongs to the protease inhibitor I13 (potato type I serine protease inhibitor) family.</text>
</comment>
<keyword evidence="3" id="KW-0722">Serine protease inhibitor</keyword>
<dbReference type="GO" id="GO:0009611">
    <property type="term" value="P:response to wounding"/>
    <property type="evidence" value="ECO:0007669"/>
    <property type="project" value="InterPro"/>
</dbReference>
<dbReference type="RefSeq" id="XP_039131633.1">
    <property type="nucleotide sequence ID" value="XM_039275699.1"/>
</dbReference>
<proteinExistence type="inferred from homology"/>